<reference evidence="1 2" key="1">
    <citation type="submission" date="2016-10" db="EMBL/GenBank/DDBJ databases">
        <authorList>
            <person name="de Groot N.N."/>
        </authorList>
    </citation>
    <scope>NUCLEOTIDE SEQUENCE [LARGE SCALE GENOMIC DNA]</scope>
    <source>
        <strain evidence="1 2">DSM 24956</strain>
    </source>
</reference>
<name>A0A1H2ZHI5_9FLAO</name>
<dbReference type="STRING" id="762486.SAMN05444411_103257"/>
<dbReference type="AlphaFoldDB" id="A0A1H2ZHI5"/>
<accession>A0A1H2ZHI5</accession>
<sequence length="301" mass="35260">MKIKLYLLLFLLLGTIDIQAQKIKVKKGDILVDKIKFGHIEKVKIKNDSIKETFYKVTDNNGEHVFNFRSEYAKSLLLVNDKSYYYYTIEYVKDKKRAAVQNPKYYPSEKQMAKYLITNNLLNKEGENIEAVSKLITNKGLLPKNILEIITAEKETLSYAKFKVDRVLTDKVYVFFDKTTSGESDFRFRDLAVKSRYNIYQGVKDPKTNEFISKTFIGYAKVEWKSQEQINSKSRPNPKGRYSLVVYNTKHVPMASYLFITYKTYHPYKEFGPTKTKISKTETVTARIKYMVNDLLHKKMI</sequence>
<dbReference type="OrthoDB" id="787888at2"/>
<dbReference type="EMBL" id="FNNJ01000003">
    <property type="protein sequence ID" value="SDX16900.1"/>
    <property type="molecule type" value="Genomic_DNA"/>
</dbReference>
<evidence type="ECO:0000313" key="1">
    <source>
        <dbReference type="EMBL" id="SDX16900.1"/>
    </source>
</evidence>
<evidence type="ECO:0000313" key="2">
    <source>
        <dbReference type="Proteomes" id="UP000199595"/>
    </source>
</evidence>
<organism evidence="1 2">
    <name type="scientific">Lutibacter oricola</name>
    <dbReference type="NCBI Taxonomy" id="762486"/>
    <lineage>
        <taxon>Bacteria</taxon>
        <taxon>Pseudomonadati</taxon>
        <taxon>Bacteroidota</taxon>
        <taxon>Flavobacteriia</taxon>
        <taxon>Flavobacteriales</taxon>
        <taxon>Flavobacteriaceae</taxon>
        <taxon>Lutibacter</taxon>
    </lineage>
</organism>
<protein>
    <submittedName>
        <fullName evidence="1">Uncharacterized protein</fullName>
    </submittedName>
</protein>
<dbReference type="RefSeq" id="WP_090122566.1">
    <property type="nucleotide sequence ID" value="NZ_FNNJ01000003.1"/>
</dbReference>
<proteinExistence type="predicted"/>
<keyword evidence="2" id="KW-1185">Reference proteome</keyword>
<dbReference type="Proteomes" id="UP000199595">
    <property type="component" value="Unassembled WGS sequence"/>
</dbReference>
<gene>
    <name evidence="1" type="ORF">SAMN05444411_103257</name>
</gene>